<dbReference type="Gene3D" id="1.20.140.10">
    <property type="entry name" value="Butyryl-CoA Dehydrogenase, subunit A, domain 3"/>
    <property type="match status" value="1"/>
</dbReference>
<evidence type="ECO:0000259" key="7">
    <source>
        <dbReference type="Pfam" id="PF00441"/>
    </source>
</evidence>
<comment type="similarity">
    <text evidence="2 6">Belongs to the acyl-CoA dehydrogenase family.</text>
</comment>
<keyword evidence="4 6" id="KW-0274">FAD</keyword>
<dbReference type="Gene3D" id="2.40.110.10">
    <property type="entry name" value="Butyryl-CoA Dehydrogenase, subunit A, domain 2"/>
    <property type="match status" value="1"/>
</dbReference>
<organism evidence="9 10">
    <name type="scientific">Nocardioides humi</name>
    <dbReference type="NCBI Taxonomy" id="449461"/>
    <lineage>
        <taxon>Bacteria</taxon>
        <taxon>Bacillati</taxon>
        <taxon>Actinomycetota</taxon>
        <taxon>Actinomycetes</taxon>
        <taxon>Propionibacteriales</taxon>
        <taxon>Nocardioidaceae</taxon>
        <taxon>Nocardioides</taxon>
    </lineage>
</organism>
<dbReference type="Pfam" id="PF02770">
    <property type="entry name" value="Acyl-CoA_dh_M"/>
    <property type="match status" value="1"/>
</dbReference>
<dbReference type="InterPro" id="IPR009075">
    <property type="entry name" value="AcylCo_DH/oxidase_C"/>
</dbReference>
<dbReference type="InterPro" id="IPR036250">
    <property type="entry name" value="AcylCo_DH-like_C"/>
</dbReference>
<dbReference type="EMBL" id="BAAAOR010000042">
    <property type="protein sequence ID" value="GAA1546160.1"/>
    <property type="molecule type" value="Genomic_DNA"/>
</dbReference>
<dbReference type="InterPro" id="IPR037069">
    <property type="entry name" value="AcylCoA_DH/ox_N_sf"/>
</dbReference>
<evidence type="ECO:0000256" key="1">
    <source>
        <dbReference type="ARBA" id="ARBA00001974"/>
    </source>
</evidence>
<sequence>MAGLVLSAELSPVFARFLDQRSPVEVSRLGGAELPELWAGLVEEVGAAGLLVEDEHGGQGATLTELAAAVAETSRCGWSGPLVAASGVAVTLLRRIDPADATGLRRALAEEGRVVVPALHEDGAGAALDAAAALDGDGATLAVSGRKTFVDSGTHADAFLVTAVRAEGAVEVVLVDAAAPGVRVTAMEAVDPGRGLAVLDLDGARATTVSSGPQVSAAVRDAWLVGAVLTAVDALAAADRAFRLARDYAVDRHQFGRPVASFQSIKHKLVDMYAELETATSAVLAAVAAAAEESDDWRFAASAAKARAGDAAMFVLREAVQVHGGIGFTWEHEISHHFRRVTATRALYGTPTAHRALVAAERGF</sequence>
<evidence type="ECO:0000256" key="4">
    <source>
        <dbReference type="ARBA" id="ARBA00022827"/>
    </source>
</evidence>
<dbReference type="Gene3D" id="1.10.540.10">
    <property type="entry name" value="Acyl-CoA dehydrogenase/oxidase, N-terminal domain"/>
    <property type="match status" value="1"/>
</dbReference>
<dbReference type="InterPro" id="IPR006091">
    <property type="entry name" value="Acyl-CoA_Oxase/DH_mid-dom"/>
</dbReference>
<evidence type="ECO:0000256" key="6">
    <source>
        <dbReference type="RuleBase" id="RU362125"/>
    </source>
</evidence>
<evidence type="ECO:0000256" key="2">
    <source>
        <dbReference type="ARBA" id="ARBA00009347"/>
    </source>
</evidence>
<dbReference type="Pfam" id="PF00441">
    <property type="entry name" value="Acyl-CoA_dh_1"/>
    <property type="match status" value="1"/>
</dbReference>
<name>A0ABN2BSG9_9ACTN</name>
<dbReference type="InterPro" id="IPR009100">
    <property type="entry name" value="AcylCoA_DH/oxidase_NM_dom_sf"/>
</dbReference>
<dbReference type="SUPFAM" id="SSF56645">
    <property type="entry name" value="Acyl-CoA dehydrogenase NM domain-like"/>
    <property type="match status" value="1"/>
</dbReference>
<evidence type="ECO:0000313" key="10">
    <source>
        <dbReference type="Proteomes" id="UP001500842"/>
    </source>
</evidence>
<evidence type="ECO:0000256" key="3">
    <source>
        <dbReference type="ARBA" id="ARBA00022630"/>
    </source>
</evidence>
<evidence type="ECO:0000313" key="9">
    <source>
        <dbReference type="EMBL" id="GAA1546160.1"/>
    </source>
</evidence>
<comment type="cofactor">
    <cofactor evidence="1 6">
        <name>FAD</name>
        <dbReference type="ChEBI" id="CHEBI:57692"/>
    </cofactor>
</comment>
<gene>
    <name evidence="9" type="ORF">GCM10009788_55600</name>
</gene>
<dbReference type="RefSeq" id="WP_141004792.1">
    <property type="nucleotide sequence ID" value="NZ_BAAAOR010000042.1"/>
</dbReference>
<dbReference type="Proteomes" id="UP001500842">
    <property type="component" value="Unassembled WGS sequence"/>
</dbReference>
<evidence type="ECO:0000259" key="8">
    <source>
        <dbReference type="Pfam" id="PF02770"/>
    </source>
</evidence>
<proteinExistence type="inferred from homology"/>
<accession>A0ABN2BSG9</accession>
<dbReference type="InterPro" id="IPR046373">
    <property type="entry name" value="Acyl-CoA_Oxase/DH_mid-dom_sf"/>
</dbReference>
<dbReference type="SUPFAM" id="SSF47203">
    <property type="entry name" value="Acyl-CoA dehydrogenase C-terminal domain-like"/>
    <property type="match status" value="1"/>
</dbReference>
<evidence type="ECO:0000256" key="5">
    <source>
        <dbReference type="ARBA" id="ARBA00023002"/>
    </source>
</evidence>
<dbReference type="PANTHER" id="PTHR43884">
    <property type="entry name" value="ACYL-COA DEHYDROGENASE"/>
    <property type="match status" value="1"/>
</dbReference>
<reference evidence="9 10" key="1">
    <citation type="journal article" date="2019" name="Int. J. Syst. Evol. Microbiol.">
        <title>The Global Catalogue of Microorganisms (GCM) 10K type strain sequencing project: providing services to taxonomists for standard genome sequencing and annotation.</title>
        <authorList>
            <consortium name="The Broad Institute Genomics Platform"/>
            <consortium name="The Broad Institute Genome Sequencing Center for Infectious Disease"/>
            <person name="Wu L."/>
            <person name="Ma J."/>
        </authorList>
    </citation>
    <scope>NUCLEOTIDE SEQUENCE [LARGE SCALE GENOMIC DNA]</scope>
    <source>
        <strain evidence="9 10">JCM 14942</strain>
    </source>
</reference>
<comment type="caution">
    <text evidence="9">The sequence shown here is derived from an EMBL/GenBank/DDBJ whole genome shotgun (WGS) entry which is preliminary data.</text>
</comment>
<feature type="domain" description="Acyl-CoA oxidase/dehydrogenase middle" evidence="8">
    <location>
        <begin position="121"/>
        <end position="196"/>
    </location>
</feature>
<dbReference type="PANTHER" id="PTHR43884:SF20">
    <property type="entry name" value="ACYL-COA DEHYDROGENASE FADE28"/>
    <property type="match status" value="1"/>
</dbReference>
<protein>
    <submittedName>
        <fullName evidence="9">Acyl-CoA dehydrogenase family protein</fullName>
    </submittedName>
</protein>
<keyword evidence="5 6" id="KW-0560">Oxidoreductase</keyword>
<keyword evidence="10" id="KW-1185">Reference proteome</keyword>
<feature type="domain" description="Acyl-CoA dehydrogenase/oxidase C-terminal" evidence="7">
    <location>
        <begin position="226"/>
        <end position="360"/>
    </location>
</feature>
<keyword evidence="3 6" id="KW-0285">Flavoprotein</keyword>